<dbReference type="STRING" id="1333998.M2A_1305"/>
<protein>
    <submittedName>
        <fullName evidence="3">Conserved protein</fullName>
    </submittedName>
</protein>
<dbReference type="SUPFAM" id="SSF54427">
    <property type="entry name" value="NTF2-like"/>
    <property type="match status" value="1"/>
</dbReference>
<feature type="domain" description="SnoaL-like" evidence="2">
    <location>
        <begin position="10"/>
        <end position="115"/>
    </location>
</feature>
<dbReference type="PANTHER" id="PTHR34957">
    <property type="entry name" value="NUCLEAR TRANSPORT FACTOR 2 (NTF2) FAMILY PROTEIN"/>
    <property type="match status" value="1"/>
</dbReference>
<gene>
    <name evidence="3" type="ORF">M2A_1305</name>
</gene>
<keyword evidence="4" id="KW-1185">Reference proteome</keyword>
<dbReference type="Gene3D" id="3.10.450.50">
    <property type="match status" value="1"/>
</dbReference>
<dbReference type="InterPro" id="IPR032710">
    <property type="entry name" value="NTF2-like_dom_sf"/>
</dbReference>
<dbReference type="RefSeq" id="WP_045444695.1">
    <property type="nucleotide sequence ID" value="NZ_BBIO01000005.1"/>
</dbReference>
<proteinExistence type="predicted"/>
<sequence length="136" mass="15463">MSDTDALLFANEMFYRAFADRDITVMSEIWAEDAPCTCLHPGWHPLEGREEILQSWHNIFNGPEPPQIDCVAPRASIIGESGIVICYEKIGMDYLVATNLFVRRGHVWMLVHHQSGPVTSPPEKETEERRKPDAIN</sequence>
<dbReference type="EMBL" id="BBIO01000005">
    <property type="protein sequence ID" value="GAK44806.1"/>
    <property type="molecule type" value="Genomic_DNA"/>
</dbReference>
<dbReference type="InterPro" id="IPR037401">
    <property type="entry name" value="SnoaL-like"/>
</dbReference>
<dbReference type="AlphaFoldDB" id="A0A081B9T8"/>
<accession>A0A081B9T8</accession>
<dbReference type="Proteomes" id="UP000028702">
    <property type="component" value="Unassembled WGS sequence"/>
</dbReference>
<evidence type="ECO:0000313" key="3">
    <source>
        <dbReference type="EMBL" id="GAK44806.1"/>
    </source>
</evidence>
<feature type="compositionally biased region" description="Basic and acidic residues" evidence="1">
    <location>
        <begin position="122"/>
        <end position="136"/>
    </location>
</feature>
<evidence type="ECO:0000259" key="2">
    <source>
        <dbReference type="Pfam" id="PF13474"/>
    </source>
</evidence>
<feature type="region of interest" description="Disordered" evidence="1">
    <location>
        <begin position="115"/>
        <end position="136"/>
    </location>
</feature>
<comment type="caution">
    <text evidence="3">The sequence shown here is derived from an EMBL/GenBank/DDBJ whole genome shotgun (WGS) entry which is preliminary data.</text>
</comment>
<name>A0A081B9T8_9HYPH</name>
<evidence type="ECO:0000256" key="1">
    <source>
        <dbReference type="SAM" id="MobiDB-lite"/>
    </source>
</evidence>
<reference evidence="3 4" key="1">
    <citation type="submission" date="2014-07" db="EMBL/GenBank/DDBJ databases">
        <title>Tepidicaulis marinum gen. nov., sp. nov., a novel marine bacterium denitrifying nitrate to nitrous oxide strictly under microaerobic conditions.</title>
        <authorList>
            <person name="Takeuchi M."/>
            <person name="Yamagishi T."/>
            <person name="Kamagata Y."/>
            <person name="Oshima K."/>
            <person name="Hattori M."/>
            <person name="Katayama T."/>
            <person name="Hanada S."/>
            <person name="Tamaki H."/>
            <person name="Marumo K."/>
            <person name="Maeda H."/>
            <person name="Nedachi M."/>
            <person name="Iwasaki W."/>
            <person name="Suwa Y."/>
            <person name="Sakata S."/>
        </authorList>
    </citation>
    <scope>NUCLEOTIDE SEQUENCE [LARGE SCALE GENOMIC DNA]</scope>
    <source>
        <strain evidence="3 4">MA2</strain>
    </source>
</reference>
<dbReference type="Pfam" id="PF13474">
    <property type="entry name" value="SnoaL_3"/>
    <property type="match status" value="1"/>
</dbReference>
<dbReference type="PANTHER" id="PTHR34957:SF1">
    <property type="entry name" value="NUCLEAR TRANSPORT FACTOR 2 (NTF2) FAMILY PROTEIN"/>
    <property type="match status" value="1"/>
</dbReference>
<dbReference type="eggNOG" id="COG4319">
    <property type="taxonomic scope" value="Bacteria"/>
</dbReference>
<evidence type="ECO:0000313" key="4">
    <source>
        <dbReference type="Proteomes" id="UP000028702"/>
    </source>
</evidence>
<organism evidence="3 4">
    <name type="scientific">Tepidicaulis marinus</name>
    <dbReference type="NCBI Taxonomy" id="1333998"/>
    <lineage>
        <taxon>Bacteria</taxon>
        <taxon>Pseudomonadati</taxon>
        <taxon>Pseudomonadota</taxon>
        <taxon>Alphaproteobacteria</taxon>
        <taxon>Hyphomicrobiales</taxon>
        <taxon>Parvibaculaceae</taxon>
        <taxon>Tepidicaulis</taxon>
    </lineage>
</organism>